<protein>
    <submittedName>
        <fullName evidence="2">Uncharacterized protein</fullName>
    </submittedName>
</protein>
<comment type="caution">
    <text evidence="2">The sequence shown here is derived from an EMBL/GenBank/DDBJ whole genome shotgun (WGS) entry which is preliminary data.</text>
</comment>
<organism evidence="2 3">
    <name type="scientific">Tritrichomonas musculus</name>
    <dbReference type="NCBI Taxonomy" id="1915356"/>
    <lineage>
        <taxon>Eukaryota</taxon>
        <taxon>Metamonada</taxon>
        <taxon>Parabasalia</taxon>
        <taxon>Tritrichomonadida</taxon>
        <taxon>Tritrichomonadidae</taxon>
        <taxon>Tritrichomonas</taxon>
    </lineage>
</organism>
<evidence type="ECO:0000313" key="3">
    <source>
        <dbReference type="Proteomes" id="UP001470230"/>
    </source>
</evidence>
<evidence type="ECO:0000313" key="2">
    <source>
        <dbReference type="EMBL" id="KAK8894840.1"/>
    </source>
</evidence>
<proteinExistence type="predicted"/>
<dbReference type="Proteomes" id="UP001470230">
    <property type="component" value="Unassembled WGS sequence"/>
</dbReference>
<gene>
    <name evidence="2" type="ORF">M9Y10_023279</name>
</gene>
<name>A0ABR2KUR3_9EUKA</name>
<keyword evidence="3" id="KW-1185">Reference proteome</keyword>
<feature type="compositionally biased region" description="Polar residues" evidence="1">
    <location>
        <begin position="113"/>
        <end position="134"/>
    </location>
</feature>
<feature type="region of interest" description="Disordered" evidence="1">
    <location>
        <begin position="102"/>
        <end position="134"/>
    </location>
</feature>
<evidence type="ECO:0000256" key="1">
    <source>
        <dbReference type="SAM" id="MobiDB-lite"/>
    </source>
</evidence>
<feature type="compositionally biased region" description="Basic and acidic residues" evidence="1">
    <location>
        <begin position="102"/>
        <end position="112"/>
    </location>
</feature>
<reference evidence="2 3" key="1">
    <citation type="submission" date="2024-04" db="EMBL/GenBank/DDBJ databases">
        <title>Tritrichomonas musculus Genome.</title>
        <authorList>
            <person name="Alves-Ferreira E."/>
            <person name="Grigg M."/>
            <person name="Lorenzi H."/>
            <person name="Galac M."/>
        </authorList>
    </citation>
    <scope>NUCLEOTIDE SEQUENCE [LARGE SCALE GENOMIC DNA]</scope>
    <source>
        <strain evidence="2 3">EAF2021</strain>
    </source>
</reference>
<dbReference type="EMBL" id="JAPFFF010000003">
    <property type="protein sequence ID" value="KAK8894840.1"/>
    <property type="molecule type" value="Genomic_DNA"/>
</dbReference>
<accession>A0ABR2KUR3</accession>
<sequence>MNHHQSQQFNRNKQNFHENSTFKSSYYHRNFPKTAPQKSRNEANISANEFDISEEDFFGSMLSLDVQPICKPKRISKTPIVGKRKRKICDQEITPIPKIDTQKLHSSQESKRASTTTSVIRPSRNGTSLSTSGSHMFIPNFSQTQKQLKIQMPDSQTPSMIDPLTITQIDTIQLQRKPSKGSQISLSYGSIVSTRKILSKSHSGCVNRSKSPKKKINASINIVNNIDNDKKTNENDNEIHFTNEKLTTCSDNKLVPKDGSKSKLSVKFDKKAFLKKLDNIDQDIHVKSTIAFTNGRVLPSLHFQKEPDRYVIACAIHIEFTFNFFTFATNPIIEKNLLIDEESYDLFDSNSENSNRLCRSSKYFQLQKEIHNSSCFKDPLDAFMNTTPSLTRMDIEEHHFIEQTKLLKSNLDSNEVQKKFPDNTSTDSTIPFIPMRFDCSKMPNDVLICDESSDDDNYIDFCWKNCSLNLSSLKSLSELL</sequence>